<dbReference type="STRING" id="1817893.AUJ66_00235"/>
<dbReference type="InterPro" id="IPR017900">
    <property type="entry name" value="4Fe4S_Fe_S_CS"/>
</dbReference>
<dbReference type="GO" id="GO:0046872">
    <property type="term" value="F:metal ion binding"/>
    <property type="evidence" value="ECO:0007669"/>
    <property type="project" value="UniProtKB-KW"/>
</dbReference>
<sequence>MGGIMDLTEEVIRKARELGADLVGIAPVERFKGAPLRMSPPGLLPEAKSVVVAAIHHLDASVELGGEPTPHDMGPYGSQSSVINPKLNDISFLLARFLEDKGYKTLPIAASNIWRYHGYKDLKVDFAPDLAHRYAAVAAGMGEIGWSGLTLTPEFGPRQRFVSIITEADLKPSSMYSGNPLCDKCMMCVKNCPTDCFRKEVKKQNKIEIGGKIFEFPDTNKWRCSWAENFCLNLALQIPEKVNESVILAYHEKYGMHTGEEGCCLKFCMVPEKRVSDLSYCRAPRRKKEKLIASPEDLADKIKNICRENSIDMFAVGKKEDFDNDAHVHPEYHLPDIVALVSIGIKIPSGANSEVTASIYRRLNYTAFEIAHFLDINGYSAITGTKIFDDLYETH</sequence>
<dbReference type="PANTHER" id="PTHR42827">
    <property type="entry name" value="IRON-SULFUR CLUSTER-BINDING PROTEIN-RELATED"/>
    <property type="match status" value="1"/>
</dbReference>
<feature type="domain" description="4Fe-4S ferredoxin-type" evidence="4">
    <location>
        <begin position="172"/>
        <end position="202"/>
    </location>
</feature>
<proteinExistence type="predicted"/>
<reference evidence="5 6" key="1">
    <citation type="journal article" date="2016" name="Environ. Microbiol.">
        <title>Genomic resolution of a cold subsurface aquifer community provides metabolic insights for novel microbes adapted to high CO concentrations.</title>
        <authorList>
            <person name="Probst A.J."/>
            <person name="Castelle C.J."/>
            <person name="Singh A."/>
            <person name="Brown C.T."/>
            <person name="Anantharaman K."/>
            <person name="Sharon I."/>
            <person name="Hug L.A."/>
            <person name="Burstein D."/>
            <person name="Emerson J.B."/>
            <person name="Thomas B.C."/>
            <person name="Banfield J.F."/>
        </authorList>
    </citation>
    <scope>NUCLEOTIDE SEQUENCE [LARGE SCALE GENOMIC DNA]</scope>
    <source>
        <strain evidence="5">CG1_02_38_46</strain>
    </source>
</reference>
<evidence type="ECO:0000256" key="1">
    <source>
        <dbReference type="ARBA" id="ARBA00022723"/>
    </source>
</evidence>
<dbReference type="PROSITE" id="PS00198">
    <property type="entry name" value="4FE4S_FER_1"/>
    <property type="match status" value="1"/>
</dbReference>
<gene>
    <name evidence="5" type="ORF">AUJ66_00235</name>
</gene>
<dbReference type="EMBL" id="MNUO01000004">
    <property type="protein sequence ID" value="OIN98767.1"/>
    <property type="molecule type" value="Genomic_DNA"/>
</dbReference>
<dbReference type="Proteomes" id="UP000182278">
    <property type="component" value="Unassembled WGS sequence"/>
</dbReference>
<accession>A0A1J4SHB6</accession>
<dbReference type="InterPro" id="IPR017896">
    <property type="entry name" value="4Fe4S_Fe-S-bd"/>
</dbReference>
<comment type="caution">
    <text evidence="5">The sequence shown here is derived from an EMBL/GenBank/DDBJ whole genome shotgun (WGS) entry which is preliminary data.</text>
</comment>
<keyword evidence="3" id="KW-0411">Iron-sulfur</keyword>
<protein>
    <recommendedName>
        <fullName evidence="4">4Fe-4S ferredoxin-type domain-containing protein</fullName>
    </recommendedName>
</protein>
<dbReference type="PROSITE" id="PS51379">
    <property type="entry name" value="4FE4S_FER_2"/>
    <property type="match status" value="1"/>
</dbReference>
<dbReference type="PANTHER" id="PTHR42827:SF1">
    <property type="entry name" value="IRON-SULFUR CLUSTER-BINDING PROTEIN"/>
    <property type="match status" value="1"/>
</dbReference>
<name>A0A1J4SHB6_9BACT</name>
<evidence type="ECO:0000313" key="6">
    <source>
        <dbReference type="Proteomes" id="UP000182278"/>
    </source>
</evidence>
<keyword evidence="2" id="KW-0408">Iron</keyword>
<evidence type="ECO:0000259" key="4">
    <source>
        <dbReference type="PROSITE" id="PS51379"/>
    </source>
</evidence>
<dbReference type="AlphaFoldDB" id="A0A1J4SHB6"/>
<evidence type="ECO:0000313" key="5">
    <source>
        <dbReference type="EMBL" id="OIN98767.1"/>
    </source>
</evidence>
<dbReference type="GO" id="GO:0051536">
    <property type="term" value="F:iron-sulfur cluster binding"/>
    <property type="evidence" value="ECO:0007669"/>
    <property type="project" value="UniProtKB-KW"/>
</dbReference>
<evidence type="ECO:0000256" key="3">
    <source>
        <dbReference type="ARBA" id="ARBA00023014"/>
    </source>
</evidence>
<organism evidence="5 6">
    <name type="scientific">Candidatus Desantisbacteria bacterium CG1_02_38_46</name>
    <dbReference type="NCBI Taxonomy" id="1817893"/>
    <lineage>
        <taxon>Bacteria</taxon>
        <taxon>Candidatus Desantisiibacteriota</taxon>
    </lineage>
</organism>
<keyword evidence="1" id="KW-0479">Metal-binding</keyword>
<evidence type="ECO:0000256" key="2">
    <source>
        <dbReference type="ARBA" id="ARBA00023004"/>
    </source>
</evidence>